<dbReference type="InterPro" id="IPR008928">
    <property type="entry name" value="6-hairpin_glycosidase_sf"/>
</dbReference>
<dbReference type="GO" id="GO:0004555">
    <property type="term" value="F:alpha,alpha-trehalase activity"/>
    <property type="evidence" value="ECO:0007669"/>
    <property type="project" value="InterPro"/>
</dbReference>
<dbReference type="PANTHER" id="PTHR23403">
    <property type="entry name" value="TREHALASE"/>
    <property type="match status" value="1"/>
</dbReference>
<protein>
    <recommendedName>
        <fullName evidence="1">Mannosylglycerate hydrolase MGH1-like glycoside hydrolase domain-containing protein</fullName>
    </recommendedName>
</protein>
<dbReference type="InterPro" id="IPR001661">
    <property type="entry name" value="Glyco_hydro_37"/>
</dbReference>
<reference evidence="2" key="1">
    <citation type="submission" date="2018-05" db="EMBL/GenBank/DDBJ databases">
        <authorList>
            <person name="Lanie J.A."/>
            <person name="Ng W.-L."/>
            <person name="Kazmierczak K.M."/>
            <person name="Andrzejewski T.M."/>
            <person name="Davidsen T.M."/>
            <person name="Wayne K.J."/>
            <person name="Tettelin H."/>
            <person name="Glass J.I."/>
            <person name="Rusch D."/>
            <person name="Podicherti R."/>
            <person name="Tsui H.-C.T."/>
            <person name="Winkler M.E."/>
        </authorList>
    </citation>
    <scope>NUCLEOTIDE SEQUENCE</scope>
</reference>
<dbReference type="Gene3D" id="1.50.10.10">
    <property type="match status" value="1"/>
</dbReference>
<dbReference type="SUPFAM" id="SSF48208">
    <property type="entry name" value="Six-hairpin glycosidases"/>
    <property type="match status" value="1"/>
</dbReference>
<sequence>MIFAQTLGRDFPQYQKIQDRLQQGWNTWNTRSVFQHVLLPHGFSINIAFKQHYFLEEQYLREALIGRRGDDVEQIRPGPHTYDGSFTQLDIQWEELDARIRSAHIDSDLVILIEPNVIPKNRIKVIIESGILWNRKGTLHRNMDHLLGRTNGVLTRVYTTGNLVDDDPYLDINTPYMAVWLDKPIGISTGAPRTLDEIIDAIHIQEQNLKDDADEYGELSDVFVAIQAGIAWNLIYEPKHDRVVSTVGRLWNEEYGGYCLFGWDNFFLAYMTGLSSRELAYANVIEHLHGKTKKGFIPNDNRGNGSKSFDRSQPPVGGIMTKEVYKRYPEKWFLEATFDYLLGWNRWWVKDRLNEGLLSYGSSPAENPYNEPVFETKTAAGYESGMDDSPMYIGVPFNREKHTLELQDVGLTSLYIADCHALAEMAEILGRSDERNELLNRSEQLSYEMESLWDEDLGAYLNYRTDIDSHSSRVSPTLFYPLMAGVANIDRSEQIVDFFYDSTKFHGDWMLPSTTRDDPLFKRQRYWKGAIWPPLNFLTYLSLRKAGFYNAASELSDKSLKLMITEWNRKGYVSENYSSITGTGDDSRLSSDRFHSWGALFGIMS</sequence>
<proteinExistence type="predicted"/>
<feature type="domain" description="Mannosylglycerate hydrolase MGH1-like glycoside hydrolase" evidence="1">
    <location>
        <begin position="263"/>
        <end position="588"/>
    </location>
</feature>
<dbReference type="PANTHER" id="PTHR23403:SF6">
    <property type="entry name" value="CYTOSOLIC NEUTRAL TREHALASE-RELATED"/>
    <property type="match status" value="1"/>
</dbReference>
<dbReference type="InterPro" id="IPR012341">
    <property type="entry name" value="6hp_glycosidase-like_sf"/>
</dbReference>
<dbReference type="GO" id="GO:0005993">
    <property type="term" value="P:trehalose catabolic process"/>
    <property type="evidence" value="ECO:0007669"/>
    <property type="project" value="TreeGrafter"/>
</dbReference>
<dbReference type="Pfam" id="PF22422">
    <property type="entry name" value="MGH1-like_GH"/>
    <property type="match status" value="1"/>
</dbReference>
<name>A0A381ZH52_9ZZZZ</name>
<dbReference type="EMBL" id="UINC01021311">
    <property type="protein sequence ID" value="SVA88596.1"/>
    <property type="molecule type" value="Genomic_DNA"/>
</dbReference>
<evidence type="ECO:0000313" key="2">
    <source>
        <dbReference type="EMBL" id="SVA88596.1"/>
    </source>
</evidence>
<dbReference type="InterPro" id="IPR054491">
    <property type="entry name" value="MGH1-like_GH"/>
</dbReference>
<organism evidence="2">
    <name type="scientific">marine metagenome</name>
    <dbReference type="NCBI Taxonomy" id="408172"/>
    <lineage>
        <taxon>unclassified sequences</taxon>
        <taxon>metagenomes</taxon>
        <taxon>ecological metagenomes</taxon>
    </lineage>
</organism>
<accession>A0A381ZH52</accession>
<feature type="non-terminal residue" evidence="2">
    <location>
        <position position="605"/>
    </location>
</feature>
<dbReference type="AlphaFoldDB" id="A0A381ZH52"/>
<gene>
    <name evidence="2" type="ORF">METZ01_LOCUS141450</name>
</gene>
<evidence type="ECO:0000259" key="1">
    <source>
        <dbReference type="Pfam" id="PF22422"/>
    </source>
</evidence>